<dbReference type="EMBL" id="RKLU01000004">
    <property type="protein sequence ID" value="TQQ79771.1"/>
    <property type="molecule type" value="Genomic_DNA"/>
</dbReference>
<reference evidence="8" key="1">
    <citation type="submission" date="2019-02" db="EMBL/GenBank/DDBJ databases">
        <title>Halonotius sp. a new haloarchaeum isolated from saline soil.</title>
        <authorList>
            <person name="Duran-Viseras A."/>
            <person name="Sanchez-Porro C."/>
            <person name="Ventosa A."/>
        </authorList>
    </citation>
    <scope>NUCLEOTIDE SEQUENCE</scope>
    <source>
        <strain evidence="8">F15B</strain>
    </source>
</reference>
<dbReference type="SUPFAM" id="SSF50182">
    <property type="entry name" value="Sm-like ribonucleoproteins"/>
    <property type="match status" value="1"/>
</dbReference>
<dbReference type="GO" id="GO:0016020">
    <property type="term" value="C:membrane"/>
    <property type="evidence" value="ECO:0007669"/>
    <property type="project" value="UniProtKB-SubCell"/>
</dbReference>
<dbReference type="InterPro" id="IPR006685">
    <property type="entry name" value="MscS_channel_2nd"/>
</dbReference>
<feature type="transmembrane region" description="Helical" evidence="6">
    <location>
        <begin position="146"/>
        <end position="168"/>
    </location>
</feature>
<keyword evidence="9" id="KW-1185">Reference proteome</keyword>
<evidence type="ECO:0000313" key="9">
    <source>
        <dbReference type="Proteomes" id="UP000705823"/>
    </source>
</evidence>
<dbReference type="InterPro" id="IPR023408">
    <property type="entry name" value="MscS_beta-dom_sf"/>
</dbReference>
<dbReference type="Proteomes" id="UP000705823">
    <property type="component" value="Unassembled WGS sequence"/>
</dbReference>
<evidence type="ECO:0000259" key="7">
    <source>
        <dbReference type="Pfam" id="PF00924"/>
    </source>
</evidence>
<evidence type="ECO:0000313" key="8">
    <source>
        <dbReference type="EMBL" id="TQQ79771.1"/>
    </source>
</evidence>
<dbReference type="InterPro" id="IPR008910">
    <property type="entry name" value="MSC_TM_helix"/>
</dbReference>
<proteinExistence type="inferred from homology"/>
<feature type="transmembrane region" description="Helical" evidence="6">
    <location>
        <begin position="12"/>
        <end position="36"/>
    </location>
</feature>
<dbReference type="PANTHER" id="PTHR30221">
    <property type="entry name" value="SMALL-CONDUCTANCE MECHANOSENSITIVE CHANNEL"/>
    <property type="match status" value="1"/>
</dbReference>
<evidence type="ECO:0000256" key="1">
    <source>
        <dbReference type="ARBA" id="ARBA00004141"/>
    </source>
</evidence>
<dbReference type="PANTHER" id="PTHR30221:SF20">
    <property type="entry name" value="SMALL-CONDUCTANCE MECHANOSENSITIVE CHANNEL"/>
    <property type="match status" value="1"/>
</dbReference>
<feature type="transmembrane region" description="Helical" evidence="6">
    <location>
        <begin position="76"/>
        <end position="95"/>
    </location>
</feature>
<evidence type="ECO:0000256" key="4">
    <source>
        <dbReference type="ARBA" id="ARBA00022989"/>
    </source>
</evidence>
<dbReference type="InterPro" id="IPR045275">
    <property type="entry name" value="MscS_archaea/bacteria_type"/>
</dbReference>
<comment type="subcellular location">
    <subcellularLocation>
        <location evidence="1">Membrane</location>
        <topology evidence="1">Multi-pass membrane protein</topology>
    </subcellularLocation>
</comment>
<comment type="caution">
    <text evidence="8">The sequence shown here is derived from an EMBL/GenBank/DDBJ whole genome shotgun (WGS) entry which is preliminary data.</text>
</comment>
<evidence type="ECO:0000256" key="2">
    <source>
        <dbReference type="ARBA" id="ARBA00008017"/>
    </source>
</evidence>
<dbReference type="OrthoDB" id="313107at2157"/>
<dbReference type="AlphaFoldDB" id="A0A8J8PAJ5"/>
<feature type="domain" description="Mechanosensitive ion channel MscS" evidence="7">
    <location>
        <begin position="204"/>
        <end position="254"/>
    </location>
</feature>
<feature type="transmembrane region" description="Helical" evidence="6">
    <location>
        <begin position="101"/>
        <end position="125"/>
    </location>
</feature>
<dbReference type="SUPFAM" id="SSF82861">
    <property type="entry name" value="Mechanosensitive channel protein MscS (YggB), transmembrane region"/>
    <property type="match status" value="1"/>
</dbReference>
<evidence type="ECO:0000256" key="3">
    <source>
        <dbReference type="ARBA" id="ARBA00022692"/>
    </source>
</evidence>
<comment type="similarity">
    <text evidence="2">Belongs to the MscS (TC 1.A.23) family.</text>
</comment>
<keyword evidence="4 6" id="KW-1133">Transmembrane helix</keyword>
<evidence type="ECO:0000256" key="5">
    <source>
        <dbReference type="ARBA" id="ARBA00023136"/>
    </source>
</evidence>
<keyword evidence="3 6" id="KW-0812">Transmembrane</keyword>
<dbReference type="Pfam" id="PF00924">
    <property type="entry name" value="MS_channel_2nd"/>
    <property type="match status" value="1"/>
</dbReference>
<organism evidence="8 9">
    <name type="scientific">Halonotius terrestris</name>
    <dbReference type="NCBI Taxonomy" id="2487750"/>
    <lineage>
        <taxon>Archaea</taxon>
        <taxon>Methanobacteriati</taxon>
        <taxon>Methanobacteriota</taxon>
        <taxon>Stenosarchaea group</taxon>
        <taxon>Halobacteria</taxon>
        <taxon>Halobacteriales</taxon>
        <taxon>Haloferacaceae</taxon>
        <taxon>Halonotius</taxon>
    </lineage>
</organism>
<dbReference type="Gene3D" id="1.10.287.1260">
    <property type="match status" value="1"/>
</dbReference>
<dbReference type="RefSeq" id="WP_142979963.1">
    <property type="nucleotide sequence ID" value="NZ_RKLU01000004.1"/>
</dbReference>
<dbReference type="Pfam" id="PF05552">
    <property type="entry name" value="MS_channel_1st_1"/>
    <property type="match status" value="1"/>
</dbReference>
<accession>A0A8J8PAJ5</accession>
<dbReference type="Gene3D" id="2.30.30.60">
    <property type="match status" value="1"/>
</dbReference>
<protein>
    <submittedName>
        <fullName evidence="8">Mechanosensitive ion channel</fullName>
    </submittedName>
</protein>
<dbReference type="GO" id="GO:0008381">
    <property type="term" value="F:mechanosensitive monoatomic ion channel activity"/>
    <property type="evidence" value="ECO:0007669"/>
    <property type="project" value="InterPro"/>
</dbReference>
<dbReference type="InterPro" id="IPR010920">
    <property type="entry name" value="LSM_dom_sf"/>
</dbReference>
<evidence type="ECO:0000256" key="6">
    <source>
        <dbReference type="SAM" id="Phobius"/>
    </source>
</evidence>
<keyword evidence="5 6" id="KW-0472">Membrane</keyword>
<dbReference type="InterPro" id="IPR011014">
    <property type="entry name" value="MscS_channel_TM-2"/>
</dbReference>
<gene>
    <name evidence="8" type="ORF">EGH24_09730</name>
</gene>
<sequence>MSVLQFALPEWVAFVSVRVWIAVAIVIAGIGLGYLTMLMGRRLLHRLGIDEAVEGTAVERAAGEYGTSTVGLITKLAGYFVIVISVFIAGTFTNIQFADLFLRAAAVFLPQLAIALLILVVGIIIGDKVEVLVSERLRGIKLPEIGVIPATARYSVLFVATLIALGQIGVATNALIVLLGAYAIALIVFTAIATQELLASGAVGVYLLLTEPYSIGDEVAVAGQRGIVQEIDLFVTRIDTDDEEHIIPNRTVLRDGIVRIQ</sequence>
<name>A0A8J8PAJ5_9EURY</name>